<dbReference type="SUPFAM" id="SSF53271">
    <property type="entry name" value="PRTase-like"/>
    <property type="match status" value="1"/>
</dbReference>
<dbReference type="EMBL" id="MCGR01000007">
    <property type="protein sequence ID" value="ORY89110.1"/>
    <property type="molecule type" value="Genomic_DNA"/>
</dbReference>
<dbReference type="OrthoDB" id="10257085at2759"/>
<reference evidence="12 13" key="1">
    <citation type="submission" date="2016-07" db="EMBL/GenBank/DDBJ databases">
        <title>Pervasive Adenine N6-methylation of Active Genes in Fungi.</title>
        <authorList>
            <consortium name="DOE Joint Genome Institute"/>
            <person name="Mondo S.J."/>
            <person name="Dannebaum R.O."/>
            <person name="Kuo R.C."/>
            <person name="Labutti K."/>
            <person name="Haridas S."/>
            <person name="Kuo A."/>
            <person name="Salamov A."/>
            <person name="Ahrendt S.R."/>
            <person name="Lipzen A."/>
            <person name="Sullivan W."/>
            <person name="Andreopoulos W.B."/>
            <person name="Clum A."/>
            <person name="Lindquist E."/>
            <person name="Daum C."/>
            <person name="Ramamoorthy G.K."/>
            <person name="Gryganskyi A."/>
            <person name="Culley D."/>
            <person name="Magnuson J.K."/>
            <person name="James T.Y."/>
            <person name="O'Malley M.A."/>
            <person name="Stajich J.E."/>
            <person name="Spatafora J.W."/>
            <person name="Visel A."/>
            <person name="Grigoriev I.V."/>
        </authorList>
    </citation>
    <scope>NUCLEOTIDE SEQUENCE [LARGE SCALE GENOMIC DNA]</scope>
    <source>
        <strain evidence="12 13">62-1032</strain>
    </source>
</reference>
<sequence length="213" mass="22795">MSTPYSLVQHPLVAAKLTQLRDATTSPKDFRQLVKELTTIIGLEATRTLALKDVPGLQSPIAPFTGQAIAHRIGISPILRAGIGMAEPMLDLFPSASVFYLGLFREKVSLQPVEYYQKLPAVPTVDTLYILDPLVATGGTAIAAVSMLLDWGLKIENIKLLVLLGSKPGLEKVAAECPGLEIFVGGVDEQLTEQGMIVPGLGDSGDRQFPDGM</sequence>
<dbReference type="FunCoup" id="A0A1Y2FYI9">
    <property type="interactions" value="89"/>
</dbReference>
<dbReference type="GO" id="GO:0005525">
    <property type="term" value="F:GTP binding"/>
    <property type="evidence" value="ECO:0007669"/>
    <property type="project" value="UniProtKB-KW"/>
</dbReference>
<evidence type="ECO:0000256" key="10">
    <source>
        <dbReference type="ARBA" id="ARBA00031082"/>
    </source>
</evidence>
<keyword evidence="5" id="KW-0021">Allosteric enzyme</keyword>
<dbReference type="FunFam" id="3.40.50.2020:FF:000003">
    <property type="entry name" value="Uracil phosphoribosyltransferase"/>
    <property type="match status" value="1"/>
</dbReference>
<dbReference type="InterPro" id="IPR029057">
    <property type="entry name" value="PRTase-like"/>
</dbReference>
<dbReference type="GO" id="GO:0004845">
    <property type="term" value="F:uracil phosphoribosyltransferase activity"/>
    <property type="evidence" value="ECO:0007669"/>
    <property type="project" value="UniProtKB-EC"/>
</dbReference>
<name>A0A1Y2FYI9_9BASI</name>
<comment type="cofactor">
    <cofactor evidence="1">
        <name>Mg(2+)</name>
        <dbReference type="ChEBI" id="CHEBI:18420"/>
    </cofactor>
</comment>
<accession>A0A1Y2FYI9</accession>
<evidence type="ECO:0000256" key="5">
    <source>
        <dbReference type="ARBA" id="ARBA00022533"/>
    </source>
</evidence>
<dbReference type="GO" id="GO:0005737">
    <property type="term" value="C:cytoplasm"/>
    <property type="evidence" value="ECO:0007669"/>
    <property type="project" value="UniProtKB-ARBA"/>
</dbReference>
<feature type="domain" description="Phosphoribosyltransferase" evidence="11">
    <location>
        <begin position="8"/>
        <end position="209"/>
    </location>
</feature>
<evidence type="ECO:0000256" key="9">
    <source>
        <dbReference type="ARBA" id="ARBA00023134"/>
    </source>
</evidence>
<evidence type="ECO:0000256" key="6">
    <source>
        <dbReference type="ARBA" id="ARBA00022676"/>
    </source>
</evidence>
<evidence type="ECO:0000256" key="8">
    <source>
        <dbReference type="ARBA" id="ARBA00022741"/>
    </source>
</evidence>
<evidence type="ECO:0000313" key="13">
    <source>
        <dbReference type="Proteomes" id="UP000193467"/>
    </source>
</evidence>
<keyword evidence="13" id="KW-1185">Reference proteome</keyword>
<keyword evidence="9" id="KW-0342">GTP-binding</keyword>
<organism evidence="12 13">
    <name type="scientific">Leucosporidium creatinivorum</name>
    <dbReference type="NCBI Taxonomy" id="106004"/>
    <lineage>
        <taxon>Eukaryota</taxon>
        <taxon>Fungi</taxon>
        <taxon>Dikarya</taxon>
        <taxon>Basidiomycota</taxon>
        <taxon>Pucciniomycotina</taxon>
        <taxon>Microbotryomycetes</taxon>
        <taxon>Leucosporidiales</taxon>
        <taxon>Leucosporidium</taxon>
    </lineage>
</organism>
<protein>
    <recommendedName>
        <fullName evidence="4">uracil phosphoribosyltransferase</fullName>
        <ecNumber evidence="4">2.4.2.9</ecNumber>
    </recommendedName>
    <alternativeName>
        <fullName evidence="10">UMP pyrophosphorylase</fullName>
    </alternativeName>
</protein>
<comment type="similarity">
    <text evidence="3">Belongs to the UPRTase family.</text>
</comment>
<dbReference type="Proteomes" id="UP000193467">
    <property type="component" value="Unassembled WGS sequence"/>
</dbReference>
<evidence type="ECO:0000256" key="2">
    <source>
        <dbReference type="ARBA" id="ARBA00005180"/>
    </source>
</evidence>
<evidence type="ECO:0000256" key="3">
    <source>
        <dbReference type="ARBA" id="ARBA00009516"/>
    </source>
</evidence>
<comment type="pathway">
    <text evidence="2">Pyrimidine metabolism; UMP biosynthesis via salvage pathway; UMP from uracil: step 1/1.</text>
</comment>
<dbReference type="NCBIfam" id="NF001097">
    <property type="entry name" value="PRK00129.1"/>
    <property type="match status" value="1"/>
</dbReference>
<proteinExistence type="inferred from homology"/>
<dbReference type="Pfam" id="PF14681">
    <property type="entry name" value="UPRTase"/>
    <property type="match status" value="1"/>
</dbReference>
<keyword evidence="7" id="KW-0808">Transferase</keyword>
<evidence type="ECO:0000256" key="4">
    <source>
        <dbReference type="ARBA" id="ARBA00011894"/>
    </source>
</evidence>
<gene>
    <name evidence="12" type="ORF">BCR35DRAFT_300919</name>
</gene>
<dbReference type="Gene3D" id="3.40.50.2020">
    <property type="match status" value="1"/>
</dbReference>
<dbReference type="PANTHER" id="PTHR32315:SF4">
    <property type="entry name" value="URACIL PHOSPHORIBOSYLTRANSFERASE, CHLOROPLASTIC"/>
    <property type="match status" value="1"/>
</dbReference>
<dbReference type="InParanoid" id="A0A1Y2FYI9"/>
<keyword evidence="6" id="KW-0328">Glycosyltransferase</keyword>
<evidence type="ECO:0000313" key="12">
    <source>
        <dbReference type="EMBL" id="ORY89110.1"/>
    </source>
</evidence>
<keyword evidence="8" id="KW-0547">Nucleotide-binding</keyword>
<evidence type="ECO:0000259" key="11">
    <source>
        <dbReference type="Pfam" id="PF14681"/>
    </source>
</evidence>
<dbReference type="InterPro" id="IPR000836">
    <property type="entry name" value="PRTase_dom"/>
</dbReference>
<dbReference type="STRING" id="106004.A0A1Y2FYI9"/>
<dbReference type="PANTHER" id="PTHR32315">
    <property type="entry name" value="ADENINE PHOSPHORIBOSYLTRANSFERASE"/>
    <property type="match status" value="1"/>
</dbReference>
<evidence type="ECO:0000256" key="7">
    <source>
        <dbReference type="ARBA" id="ARBA00022679"/>
    </source>
</evidence>
<comment type="caution">
    <text evidence="12">The sequence shown here is derived from an EMBL/GenBank/DDBJ whole genome shotgun (WGS) entry which is preliminary data.</text>
</comment>
<dbReference type="InterPro" id="IPR050054">
    <property type="entry name" value="UPRTase/APRTase"/>
</dbReference>
<dbReference type="EC" id="2.4.2.9" evidence="4"/>
<evidence type="ECO:0000256" key="1">
    <source>
        <dbReference type="ARBA" id="ARBA00001946"/>
    </source>
</evidence>
<dbReference type="CDD" id="cd06223">
    <property type="entry name" value="PRTases_typeI"/>
    <property type="match status" value="1"/>
</dbReference>
<dbReference type="AlphaFoldDB" id="A0A1Y2FYI9"/>